<sequence length="179" mass="19569">MEYKILITGTMGAGKTTAIQQVSDSPAVLTDVHNTRQDESAKPTTTAAFDFGELDLGEGDCLRIYGTPGQERFSFMWPILARGAIGIIYLVDATRESPIDDLDSFIKAFGESSGTIPSVVGLNKCNDESSYLAPAIQDYLDSKGLQWPVLLTDVRERSEVLELFEILISLNEALVMEQA</sequence>
<reference evidence="5 6" key="1">
    <citation type="journal article" date="2013" name="Genome Announc.">
        <title>Draft Genome Sequence of the Moderately Halophilic Bacterium Marinobacter lipolyticus Strain SM19.</title>
        <authorList>
            <person name="Papke R.T."/>
            <person name="de la Haba R.R."/>
            <person name="Infante-Dominguez C."/>
            <person name="Perez D."/>
            <person name="Sanchez-Porro C."/>
            <person name="Lapierre P."/>
            <person name="Ventosa A."/>
        </authorList>
    </citation>
    <scope>NUCLEOTIDE SEQUENCE [LARGE SCALE GENOMIC DNA]</scope>
    <source>
        <strain evidence="5 6">SM19</strain>
    </source>
</reference>
<keyword evidence="2" id="KW-0547">Nucleotide-binding</keyword>
<accession>R8B1R9</accession>
<evidence type="ECO:0000256" key="1">
    <source>
        <dbReference type="ARBA" id="ARBA00005290"/>
    </source>
</evidence>
<dbReference type="Pfam" id="PF03029">
    <property type="entry name" value="ATP_bind_1"/>
    <property type="match status" value="1"/>
</dbReference>
<dbReference type="Proteomes" id="UP000016540">
    <property type="component" value="Unassembled WGS sequence"/>
</dbReference>
<evidence type="ECO:0000313" key="5">
    <source>
        <dbReference type="EMBL" id="EON92517.1"/>
    </source>
</evidence>
<dbReference type="PROSITE" id="PS51419">
    <property type="entry name" value="RAB"/>
    <property type="match status" value="1"/>
</dbReference>
<dbReference type="SUPFAM" id="SSF52540">
    <property type="entry name" value="P-loop containing nucleoside triphosphate hydrolases"/>
    <property type="match status" value="1"/>
</dbReference>
<dbReference type="EMBL" id="ASAD01000010">
    <property type="protein sequence ID" value="EON92517.1"/>
    <property type="molecule type" value="Genomic_DNA"/>
</dbReference>
<dbReference type="Gene3D" id="3.40.50.300">
    <property type="entry name" value="P-loop containing nucleotide triphosphate hydrolases"/>
    <property type="match status" value="1"/>
</dbReference>
<dbReference type="AlphaFoldDB" id="R8B1R9"/>
<evidence type="ECO:0000256" key="3">
    <source>
        <dbReference type="ARBA" id="ARBA00022801"/>
    </source>
</evidence>
<proteinExistence type="inferred from homology"/>
<dbReference type="RefSeq" id="WP_012137443.1">
    <property type="nucleotide sequence ID" value="NZ_KE007317.1"/>
</dbReference>
<dbReference type="InterPro" id="IPR027417">
    <property type="entry name" value="P-loop_NTPase"/>
</dbReference>
<evidence type="ECO:0008006" key="7">
    <source>
        <dbReference type="Google" id="ProtNLM"/>
    </source>
</evidence>
<gene>
    <name evidence="5" type="ORF">MARLIPOL_07189</name>
</gene>
<dbReference type="PANTHER" id="PTHR42708">
    <property type="entry name" value="ATP/GTP-BINDING PROTEIN-RELATED"/>
    <property type="match status" value="1"/>
</dbReference>
<organism evidence="5 6">
    <name type="scientific">Marinobacter lipolyticus SM19</name>
    <dbReference type="NCBI Taxonomy" id="1318628"/>
    <lineage>
        <taxon>Bacteria</taxon>
        <taxon>Pseudomonadati</taxon>
        <taxon>Pseudomonadota</taxon>
        <taxon>Gammaproteobacteria</taxon>
        <taxon>Pseudomonadales</taxon>
        <taxon>Marinobacteraceae</taxon>
        <taxon>Marinobacter</taxon>
    </lineage>
</organism>
<dbReference type="InterPro" id="IPR004130">
    <property type="entry name" value="Gpn"/>
</dbReference>
<dbReference type="GO" id="GO:0016787">
    <property type="term" value="F:hydrolase activity"/>
    <property type="evidence" value="ECO:0007669"/>
    <property type="project" value="UniProtKB-KW"/>
</dbReference>
<comment type="similarity">
    <text evidence="1">Belongs to the GPN-loop GTPase family.</text>
</comment>
<keyword evidence="4" id="KW-0342">GTP-binding</keyword>
<keyword evidence="3" id="KW-0378">Hydrolase</keyword>
<evidence type="ECO:0000313" key="6">
    <source>
        <dbReference type="Proteomes" id="UP000016540"/>
    </source>
</evidence>
<evidence type="ECO:0000256" key="2">
    <source>
        <dbReference type="ARBA" id="ARBA00022741"/>
    </source>
</evidence>
<dbReference type="HOGENOM" id="CLU_077970_2_0_6"/>
<protein>
    <recommendedName>
        <fullName evidence="7">Small GTP-binding protein</fullName>
    </recommendedName>
</protein>
<evidence type="ECO:0000256" key="4">
    <source>
        <dbReference type="ARBA" id="ARBA00023134"/>
    </source>
</evidence>
<dbReference type="eggNOG" id="COG2229">
    <property type="taxonomic scope" value="Bacteria"/>
</dbReference>
<name>R8B1R9_9GAMM</name>
<dbReference type="PANTHER" id="PTHR42708:SF1">
    <property type="entry name" value="GLIDING MOTILITY PROTEIN MGLA"/>
    <property type="match status" value="1"/>
</dbReference>
<dbReference type="InterPro" id="IPR052705">
    <property type="entry name" value="Gliding_Motility_GTPase"/>
</dbReference>
<keyword evidence="6" id="KW-1185">Reference proteome</keyword>
<dbReference type="STRING" id="1318628.MARLIPOL_07189"/>
<dbReference type="GO" id="GO:0005525">
    <property type="term" value="F:GTP binding"/>
    <property type="evidence" value="ECO:0007669"/>
    <property type="project" value="UniProtKB-KW"/>
</dbReference>
<comment type="caution">
    <text evidence="5">The sequence shown here is derived from an EMBL/GenBank/DDBJ whole genome shotgun (WGS) entry which is preliminary data.</text>
</comment>
<dbReference type="PATRIC" id="fig|1318628.3.peg.1441"/>
<dbReference type="CDD" id="cd00882">
    <property type="entry name" value="Ras_like_GTPase"/>
    <property type="match status" value="1"/>
</dbReference>